<reference evidence="1 2" key="1">
    <citation type="journal article" date="2012" name="Genome Biol.">
        <title>Sequencing three crocodilian genomes to illuminate the evolution of archosaurs and amniotes.</title>
        <authorList>
            <person name="St John J.A."/>
            <person name="Braun E.L."/>
            <person name="Isberg S.R."/>
            <person name="Miles L.G."/>
            <person name="Chong A.Y."/>
            <person name="Gongora J."/>
            <person name="Dalzell P."/>
            <person name="Moran C."/>
            <person name="Bed'hom B."/>
            <person name="Abzhanov A."/>
            <person name="Burgess S.C."/>
            <person name="Cooksey A.M."/>
            <person name="Castoe T.A."/>
            <person name="Crawford N.G."/>
            <person name="Densmore L.D."/>
            <person name="Drew J.C."/>
            <person name="Edwards S.V."/>
            <person name="Faircloth B.C."/>
            <person name="Fujita M.K."/>
            <person name="Greenwold M.J."/>
            <person name="Hoffmann F.G."/>
            <person name="Howard J.M."/>
            <person name="Iguchi T."/>
            <person name="Janes D.E."/>
            <person name="Khan S.Y."/>
            <person name="Kohno S."/>
            <person name="de Koning A.J."/>
            <person name="Lance S.L."/>
            <person name="McCarthy F.M."/>
            <person name="McCormack J.E."/>
            <person name="Merchant M.E."/>
            <person name="Peterson D.G."/>
            <person name="Pollock D.D."/>
            <person name="Pourmand N."/>
            <person name="Raney B.J."/>
            <person name="Roessler K.A."/>
            <person name="Sanford J.R."/>
            <person name="Sawyer R.H."/>
            <person name="Schmidt C.J."/>
            <person name="Triplett E.W."/>
            <person name="Tuberville T.D."/>
            <person name="Venegas-Anaya M."/>
            <person name="Howard J.T."/>
            <person name="Jarvis E.D."/>
            <person name="Guillette L.J.Jr."/>
            <person name="Glenn T.C."/>
            <person name="Green R.E."/>
            <person name="Ray D.A."/>
        </authorList>
    </citation>
    <scope>NUCLEOTIDE SEQUENCE [LARGE SCALE GENOMIC DNA]</scope>
    <source>
        <strain evidence="1">KSC_2009_1</strain>
    </source>
</reference>
<keyword evidence="2" id="KW-1185">Reference proteome</keyword>
<sequence length="70" mass="8590">MLKRTLCQYKNVVKNHIHNQHCYTRNFVTPETRTWFQKESKPESIQRGTKDKKLSETKCKYKYSVQRRQL</sequence>
<gene>
    <name evidence="1" type="ORF">Y1Q_0003716</name>
</gene>
<evidence type="ECO:0000313" key="1">
    <source>
        <dbReference type="EMBL" id="KYO25928.1"/>
    </source>
</evidence>
<accession>A0A151MN11</accession>
<protein>
    <submittedName>
        <fullName evidence="1">Uncharacterized protein</fullName>
    </submittedName>
</protein>
<evidence type="ECO:0000313" key="2">
    <source>
        <dbReference type="Proteomes" id="UP000050525"/>
    </source>
</evidence>
<organism evidence="1 2">
    <name type="scientific">Alligator mississippiensis</name>
    <name type="common">American alligator</name>
    <dbReference type="NCBI Taxonomy" id="8496"/>
    <lineage>
        <taxon>Eukaryota</taxon>
        <taxon>Metazoa</taxon>
        <taxon>Chordata</taxon>
        <taxon>Craniata</taxon>
        <taxon>Vertebrata</taxon>
        <taxon>Euteleostomi</taxon>
        <taxon>Archelosauria</taxon>
        <taxon>Archosauria</taxon>
        <taxon>Crocodylia</taxon>
        <taxon>Alligatoridae</taxon>
        <taxon>Alligatorinae</taxon>
        <taxon>Alligator</taxon>
    </lineage>
</organism>
<name>A0A151MN11_ALLMI</name>
<proteinExistence type="predicted"/>
<dbReference type="AlphaFoldDB" id="A0A151MN11"/>
<dbReference type="Proteomes" id="UP000050525">
    <property type="component" value="Unassembled WGS sequence"/>
</dbReference>
<dbReference type="EMBL" id="AKHW03005657">
    <property type="protein sequence ID" value="KYO25928.1"/>
    <property type="molecule type" value="Genomic_DNA"/>
</dbReference>
<comment type="caution">
    <text evidence="1">The sequence shown here is derived from an EMBL/GenBank/DDBJ whole genome shotgun (WGS) entry which is preliminary data.</text>
</comment>